<dbReference type="GeneID" id="37282927"/>
<dbReference type="OrthoDB" id="293208at2157"/>
<evidence type="ECO:0000256" key="6">
    <source>
        <dbReference type="ARBA" id="ARBA00023136"/>
    </source>
</evidence>
<evidence type="ECO:0000256" key="5">
    <source>
        <dbReference type="ARBA" id="ARBA00022989"/>
    </source>
</evidence>
<evidence type="ECO:0000313" key="9">
    <source>
        <dbReference type="Proteomes" id="UP000253273"/>
    </source>
</evidence>
<evidence type="ECO:0000313" key="8">
    <source>
        <dbReference type="EMBL" id="AXG06037.1"/>
    </source>
</evidence>
<dbReference type="AlphaFoldDB" id="A0A345E1G5"/>
<evidence type="ECO:0000256" key="2">
    <source>
        <dbReference type="ARBA" id="ARBA00011061"/>
    </source>
</evidence>
<dbReference type="Pfam" id="PF03706">
    <property type="entry name" value="LPG_synthase_TM"/>
    <property type="match status" value="1"/>
</dbReference>
<dbReference type="EMBL" id="CP031150">
    <property type="protein sequence ID" value="AXG06037.1"/>
    <property type="molecule type" value="Genomic_DNA"/>
</dbReference>
<accession>A0A345E1G5</accession>
<dbReference type="RefSeq" id="WP_114585183.1">
    <property type="nucleotide sequence ID" value="NZ_CP031150.1"/>
</dbReference>
<keyword evidence="5 7" id="KW-1133">Transmembrane helix</keyword>
<reference evidence="8 9" key="1">
    <citation type="submission" date="2018-07" db="EMBL/GenBank/DDBJ databases">
        <title>Genome sequences of Haloplanus sp. CBA1113.</title>
        <authorList>
            <person name="Kim Y.B."/>
            <person name="Roh S.W."/>
        </authorList>
    </citation>
    <scope>NUCLEOTIDE SEQUENCE [LARGE SCALE GENOMIC DNA]</scope>
    <source>
        <strain evidence="8 9">CBA1113</strain>
    </source>
</reference>
<keyword evidence="3" id="KW-1003">Cell membrane</keyword>
<feature type="transmembrane region" description="Helical" evidence="7">
    <location>
        <begin position="283"/>
        <end position="307"/>
    </location>
</feature>
<proteinExistence type="inferred from homology"/>
<comment type="similarity">
    <text evidence="2">Belongs to the UPF0104 family.</text>
</comment>
<dbReference type="Proteomes" id="UP000253273">
    <property type="component" value="Chromosome"/>
</dbReference>
<dbReference type="KEGG" id="haj:DU500_06040"/>
<keyword evidence="4 7" id="KW-0812">Transmembrane</keyword>
<dbReference type="GO" id="GO:0005886">
    <property type="term" value="C:plasma membrane"/>
    <property type="evidence" value="ECO:0007669"/>
    <property type="project" value="UniProtKB-SubCell"/>
</dbReference>
<name>A0A345E1G5_9EURY</name>
<gene>
    <name evidence="8" type="ORF">DU500_06040</name>
</gene>
<evidence type="ECO:0000256" key="3">
    <source>
        <dbReference type="ARBA" id="ARBA00022475"/>
    </source>
</evidence>
<protein>
    <submittedName>
        <fullName evidence="8">UPF0104 family protein</fullName>
    </submittedName>
</protein>
<organism evidence="8 9">
    <name type="scientific">Haloplanus rubicundus</name>
    <dbReference type="NCBI Taxonomy" id="1547898"/>
    <lineage>
        <taxon>Archaea</taxon>
        <taxon>Methanobacteriati</taxon>
        <taxon>Methanobacteriota</taxon>
        <taxon>Stenosarchaea group</taxon>
        <taxon>Halobacteria</taxon>
        <taxon>Halobacteriales</taxon>
        <taxon>Haloferacaceae</taxon>
        <taxon>Haloplanus</taxon>
    </lineage>
</organism>
<evidence type="ECO:0000256" key="4">
    <source>
        <dbReference type="ARBA" id="ARBA00022692"/>
    </source>
</evidence>
<feature type="transmembrane region" description="Helical" evidence="7">
    <location>
        <begin position="40"/>
        <end position="62"/>
    </location>
</feature>
<feature type="transmembrane region" description="Helical" evidence="7">
    <location>
        <begin position="178"/>
        <end position="198"/>
    </location>
</feature>
<keyword evidence="6 7" id="KW-0472">Membrane</keyword>
<dbReference type="InterPro" id="IPR022791">
    <property type="entry name" value="L-PG_synthase/AglD"/>
</dbReference>
<dbReference type="PANTHER" id="PTHR39087:SF2">
    <property type="entry name" value="UPF0104 MEMBRANE PROTEIN MJ1595"/>
    <property type="match status" value="1"/>
</dbReference>
<evidence type="ECO:0000256" key="7">
    <source>
        <dbReference type="SAM" id="Phobius"/>
    </source>
</evidence>
<evidence type="ECO:0000256" key="1">
    <source>
        <dbReference type="ARBA" id="ARBA00004651"/>
    </source>
</evidence>
<dbReference type="PANTHER" id="PTHR39087">
    <property type="entry name" value="UPF0104 MEMBRANE PROTEIN MJ1595"/>
    <property type="match status" value="1"/>
</dbReference>
<comment type="subcellular location">
    <subcellularLocation>
        <location evidence="1">Cell membrane</location>
        <topology evidence="1">Multi-pass membrane protein</topology>
    </subcellularLocation>
</comment>
<keyword evidence="9" id="KW-1185">Reference proteome</keyword>
<sequence>MHKRVRFLLGVALGGGALLLYAWSVGVGSIVDRARTVAPWALGALVLLVVAEGVADGIGFWASVRPLGGGLDPLRSVQFALAGDFFDIVSPAGAASSEPIMSRFISVATGTGYSEALGVRGVAKYVKAAGQILLSSVVGVAVLRGDAAGVLRTLVAGVVAVLAVGVVAVAVGGRLARLSVAVLTPVAAAVSTVVPGVAADRDRVADAVDRFRSRVAEFGDRPALVLLIVLGGLLEQLLVAAALWTLLTALGTPVAFLPILVVVPLPQAATVVPVPASLGAYDLLLGGALVVTTGVASVTAATAVLLFRTTSLAFGLSTGGLCAALLRGWRPGV</sequence>
<feature type="transmembrane region" description="Helical" evidence="7">
    <location>
        <begin position="149"/>
        <end position="171"/>
    </location>
</feature>